<feature type="domain" description="Putative zinc-ribbon" evidence="2">
    <location>
        <begin position="1"/>
        <end position="23"/>
    </location>
</feature>
<name>E1YFH1_9BACT</name>
<sequence>MKKCPFCAEEIQDDAIKCKHCGEFLNISKHPGFSQDKIPWYFKTSFIIIALCSVGPLALPLIW</sequence>
<evidence type="ECO:0000259" key="2">
    <source>
        <dbReference type="Pfam" id="PF13248"/>
    </source>
</evidence>
<reference evidence="3" key="1">
    <citation type="journal article" date="2011" name="Environ. Microbiol.">
        <title>Genomic insights into the metabolic potential of the polycyclic aromatic hydrocarbon degrading sulfate-reducing Deltaproteobacterium N47.</title>
        <authorList>
            <person name="Bergmann F."/>
            <person name="Selesi D."/>
            <person name="Weinmaier T."/>
            <person name="Tischler P."/>
            <person name="Rattei T."/>
            <person name="Meckenstock R.U."/>
        </authorList>
    </citation>
    <scope>NUCLEOTIDE SEQUENCE</scope>
</reference>
<dbReference type="EMBL" id="FR695872">
    <property type="protein sequence ID" value="CBX29315.1"/>
    <property type="molecule type" value="Genomic_DNA"/>
</dbReference>
<dbReference type="AlphaFoldDB" id="E1YFH1"/>
<proteinExistence type="predicted"/>
<keyword evidence="1" id="KW-1133">Transmembrane helix</keyword>
<keyword evidence="1" id="KW-0472">Membrane</keyword>
<gene>
    <name evidence="3" type="ORF">N47_J02960</name>
</gene>
<evidence type="ECO:0000256" key="1">
    <source>
        <dbReference type="SAM" id="Phobius"/>
    </source>
</evidence>
<dbReference type="InterPro" id="IPR059113">
    <property type="entry name" value="Znf_ribbon"/>
</dbReference>
<feature type="transmembrane region" description="Helical" evidence="1">
    <location>
        <begin position="40"/>
        <end position="62"/>
    </location>
</feature>
<dbReference type="Pfam" id="PF13248">
    <property type="entry name" value="Zn_ribbon_3"/>
    <property type="match status" value="1"/>
</dbReference>
<organism evidence="3">
    <name type="scientific">uncultured Desulfobacterium sp</name>
    <dbReference type="NCBI Taxonomy" id="201089"/>
    <lineage>
        <taxon>Bacteria</taxon>
        <taxon>Pseudomonadati</taxon>
        <taxon>Thermodesulfobacteriota</taxon>
        <taxon>Desulfobacteria</taxon>
        <taxon>Desulfobacterales</taxon>
        <taxon>Desulfobacteriaceae</taxon>
        <taxon>Desulfobacterium</taxon>
        <taxon>environmental samples</taxon>
    </lineage>
</organism>
<accession>E1YFH1</accession>
<keyword evidence="1" id="KW-0812">Transmembrane</keyword>
<protein>
    <recommendedName>
        <fullName evidence="2">Putative zinc-ribbon domain-containing protein</fullName>
    </recommendedName>
</protein>
<evidence type="ECO:0000313" key="3">
    <source>
        <dbReference type="EMBL" id="CBX29315.1"/>
    </source>
</evidence>